<dbReference type="Proteomes" id="UP001157006">
    <property type="component" value="Unassembled WGS sequence"/>
</dbReference>
<dbReference type="EMBL" id="CATIWC010002782">
    <property type="protein sequence ID" value="CAI8585026.1"/>
    <property type="molecule type" value="Genomic_DNA"/>
</dbReference>
<name>A0AAV0YGD7_VICFA</name>
<evidence type="ECO:0000313" key="2">
    <source>
        <dbReference type="EMBL" id="CAI8585026.1"/>
    </source>
</evidence>
<dbReference type="PANTHER" id="PTHR33205:SF1">
    <property type="entry name" value="TRANSMEMBRANE PROTEIN"/>
    <property type="match status" value="1"/>
</dbReference>
<dbReference type="PANTHER" id="PTHR33205">
    <property type="entry name" value="TRANSMEMBRANE PROTEIN"/>
    <property type="match status" value="1"/>
</dbReference>
<accession>A0AAV0YGD7</accession>
<reference evidence="2 3" key="1">
    <citation type="submission" date="2023-01" db="EMBL/GenBank/DDBJ databases">
        <authorList>
            <person name="Kreplak J."/>
        </authorList>
    </citation>
    <scope>NUCLEOTIDE SEQUENCE [LARGE SCALE GENOMIC DNA]</scope>
</reference>
<protein>
    <submittedName>
        <fullName evidence="2">Uncharacterized protein</fullName>
    </submittedName>
</protein>
<evidence type="ECO:0000313" key="3">
    <source>
        <dbReference type="Proteomes" id="UP001157006"/>
    </source>
</evidence>
<feature type="compositionally biased region" description="Basic and acidic residues" evidence="1">
    <location>
        <begin position="15"/>
        <end position="29"/>
    </location>
</feature>
<dbReference type="AntiFam" id="ANF00034">
    <property type="entry name" value="Antisense to 5.8S rRNA"/>
</dbReference>
<dbReference type="AlphaFoldDB" id="A0AAV0YGD7"/>
<comment type="caution">
    <text evidence="2">The sequence shown here is derived from an EMBL/GenBank/DDBJ whole genome shotgun (WGS) entry which is preliminary data.</text>
</comment>
<feature type="region of interest" description="Disordered" evidence="1">
    <location>
        <begin position="1"/>
        <end position="29"/>
    </location>
</feature>
<sequence>MGSPQADARSTQVPKHAETARAAVHNRDDDVSASISTTQAWATITIRVGRFLFIFPSRYLFAIGLSPIFSLGRNLPPDWGCIPKQPDSPTAPRGATGSEHNGALTLSGAPFQGTWARSAAEDASPDYNSNAEGDRFSWWAYPAPPDLRSHHERLETHMGRRALNLMASGATCVQRLDGSRDSAIHTKYRISLRSSSMQEPRYPLPRVILYHVSKHIPHENRLRCHAGALRAKFKFLDAFSAGGLSFGAEENALRRPPPNQRSAEVWNTSSPPYVFKLIHVLDCM</sequence>
<evidence type="ECO:0000256" key="1">
    <source>
        <dbReference type="SAM" id="MobiDB-lite"/>
    </source>
</evidence>
<keyword evidence="3" id="KW-1185">Reference proteome</keyword>
<gene>
    <name evidence="2" type="ORF">VFH_U104400</name>
</gene>
<organism evidence="2 3">
    <name type="scientific">Vicia faba</name>
    <name type="common">Broad bean</name>
    <name type="synonym">Faba vulgaris</name>
    <dbReference type="NCBI Taxonomy" id="3906"/>
    <lineage>
        <taxon>Eukaryota</taxon>
        <taxon>Viridiplantae</taxon>
        <taxon>Streptophyta</taxon>
        <taxon>Embryophyta</taxon>
        <taxon>Tracheophyta</taxon>
        <taxon>Spermatophyta</taxon>
        <taxon>Magnoliopsida</taxon>
        <taxon>eudicotyledons</taxon>
        <taxon>Gunneridae</taxon>
        <taxon>Pentapetalae</taxon>
        <taxon>rosids</taxon>
        <taxon>fabids</taxon>
        <taxon>Fabales</taxon>
        <taxon>Fabaceae</taxon>
        <taxon>Papilionoideae</taxon>
        <taxon>50 kb inversion clade</taxon>
        <taxon>NPAAA clade</taxon>
        <taxon>Hologalegina</taxon>
        <taxon>IRL clade</taxon>
        <taxon>Fabeae</taxon>
        <taxon>Vicia</taxon>
    </lineage>
</organism>
<proteinExistence type="predicted"/>